<dbReference type="AlphaFoldDB" id="A0A5B7I5C8"/>
<dbReference type="Proteomes" id="UP000324222">
    <property type="component" value="Unassembled WGS sequence"/>
</dbReference>
<evidence type="ECO:0000313" key="1">
    <source>
        <dbReference type="EMBL" id="MPC77156.1"/>
    </source>
</evidence>
<name>A0A5B7I5C8_PORTR</name>
<gene>
    <name evidence="1" type="ORF">E2C01_071603</name>
</gene>
<comment type="caution">
    <text evidence="1">The sequence shown here is derived from an EMBL/GenBank/DDBJ whole genome shotgun (WGS) entry which is preliminary data.</text>
</comment>
<keyword evidence="2" id="KW-1185">Reference proteome</keyword>
<dbReference type="EMBL" id="VSRR010045139">
    <property type="protein sequence ID" value="MPC77156.1"/>
    <property type="molecule type" value="Genomic_DNA"/>
</dbReference>
<sequence length="95" mass="10683">MCSWLLARRHWEGYKFASNLAASMDEDEGPICLGSFKDYPGRRLHQMAAHPDAFHGEEVQALSAGSRRARWDLEELAMTAAFEALHLGAHNINKD</sequence>
<accession>A0A5B7I5C8</accession>
<protein>
    <submittedName>
        <fullName evidence="1">Uncharacterized protein</fullName>
    </submittedName>
</protein>
<evidence type="ECO:0000313" key="2">
    <source>
        <dbReference type="Proteomes" id="UP000324222"/>
    </source>
</evidence>
<reference evidence="1 2" key="1">
    <citation type="submission" date="2019-05" db="EMBL/GenBank/DDBJ databases">
        <title>Another draft genome of Portunus trituberculatus and its Hox gene families provides insights of decapod evolution.</title>
        <authorList>
            <person name="Jeong J.-H."/>
            <person name="Song I."/>
            <person name="Kim S."/>
            <person name="Choi T."/>
            <person name="Kim D."/>
            <person name="Ryu S."/>
            <person name="Kim W."/>
        </authorList>
    </citation>
    <scope>NUCLEOTIDE SEQUENCE [LARGE SCALE GENOMIC DNA]</scope>
    <source>
        <tissue evidence="1">Muscle</tissue>
    </source>
</reference>
<organism evidence="1 2">
    <name type="scientific">Portunus trituberculatus</name>
    <name type="common">Swimming crab</name>
    <name type="synonym">Neptunus trituberculatus</name>
    <dbReference type="NCBI Taxonomy" id="210409"/>
    <lineage>
        <taxon>Eukaryota</taxon>
        <taxon>Metazoa</taxon>
        <taxon>Ecdysozoa</taxon>
        <taxon>Arthropoda</taxon>
        <taxon>Crustacea</taxon>
        <taxon>Multicrustacea</taxon>
        <taxon>Malacostraca</taxon>
        <taxon>Eumalacostraca</taxon>
        <taxon>Eucarida</taxon>
        <taxon>Decapoda</taxon>
        <taxon>Pleocyemata</taxon>
        <taxon>Brachyura</taxon>
        <taxon>Eubrachyura</taxon>
        <taxon>Portunoidea</taxon>
        <taxon>Portunidae</taxon>
        <taxon>Portuninae</taxon>
        <taxon>Portunus</taxon>
    </lineage>
</organism>
<proteinExistence type="predicted"/>